<dbReference type="EMBL" id="BAAATE010000021">
    <property type="protein sequence ID" value="GAA2680212.1"/>
    <property type="molecule type" value="Genomic_DNA"/>
</dbReference>
<evidence type="ECO:0000313" key="3">
    <source>
        <dbReference type="Proteomes" id="UP001501666"/>
    </source>
</evidence>
<evidence type="ECO:0000313" key="2">
    <source>
        <dbReference type="EMBL" id="GAA2680212.1"/>
    </source>
</evidence>
<feature type="domain" description="Tn3 transposase DDE" evidence="1">
    <location>
        <begin position="3"/>
        <end position="94"/>
    </location>
</feature>
<proteinExistence type="predicted"/>
<comment type="caution">
    <text evidence="2">The sequence shown here is derived from an EMBL/GenBank/DDBJ whole genome shotgun (WGS) entry which is preliminary data.</text>
</comment>
<keyword evidence="3" id="KW-1185">Reference proteome</keyword>
<reference evidence="2 3" key="1">
    <citation type="journal article" date="2019" name="Int. J. Syst. Evol. Microbiol.">
        <title>The Global Catalogue of Microorganisms (GCM) 10K type strain sequencing project: providing services to taxonomists for standard genome sequencing and annotation.</title>
        <authorList>
            <consortium name="The Broad Institute Genomics Platform"/>
            <consortium name="The Broad Institute Genome Sequencing Center for Infectious Disease"/>
            <person name="Wu L."/>
            <person name="Ma J."/>
        </authorList>
    </citation>
    <scope>NUCLEOTIDE SEQUENCE [LARGE SCALE GENOMIC DNA]</scope>
    <source>
        <strain evidence="2 3">JCM 6835</strain>
    </source>
</reference>
<protein>
    <recommendedName>
        <fullName evidence="1">Tn3 transposase DDE domain-containing protein</fullName>
    </recommendedName>
</protein>
<accession>A0ABN3SLB2</accession>
<gene>
    <name evidence="2" type="ORF">GCM10010412_064270</name>
</gene>
<sequence>MLAERLMLLIYAYGTNWGIRSVTPGAHPHTEEELRYVRRRYLNAEVARMVAIEIANATFAARDAGLWGVGSTAVASDSTHFRAWDQNLFTEWHYQAMLEIGRAQRTIFVARYLRDRDLQRETRKA</sequence>
<dbReference type="InterPro" id="IPR002513">
    <property type="entry name" value="Tn3_Tnp_DDE_dom"/>
</dbReference>
<organism evidence="2 3">
    <name type="scientific">Nonomuraea recticatena</name>
    <dbReference type="NCBI Taxonomy" id="46178"/>
    <lineage>
        <taxon>Bacteria</taxon>
        <taxon>Bacillati</taxon>
        <taxon>Actinomycetota</taxon>
        <taxon>Actinomycetes</taxon>
        <taxon>Streptosporangiales</taxon>
        <taxon>Streptosporangiaceae</taxon>
        <taxon>Nonomuraea</taxon>
    </lineage>
</organism>
<evidence type="ECO:0000259" key="1">
    <source>
        <dbReference type="Pfam" id="PF01526"/>
    </source>
</evidence>
<dbReference type="Pfam" id="PF01526">
    <property type="entry name" value="DDE_Tnp_Tn3"/>
    <property type="match status" value="1"/>
</dbReference>
<name>A0ABN3SLB2_9ACTN</name>
<dbReference type="RefSeq" id="WP_346151585.1">
    <property type="nucleotide sequence ID" value="NZ_JBHTEV010000001.1"/>
</dbReference>
<dbReference type="Proteomes" id="UP001501666">
    <property type="component" value="Unassembled WGS sequence"/>
</dbReference>